<comment type="similarity">
    <text evidence="1">Belongs to the NAD(P)-dependent epimerase/dehydratase family.</text>
</comment>
<dbReference type="InterPro" id="IPR036291">
    <property type="entry name" value="NAD(P)-bd_dom_sf"/>
</dbReference>
<dbReference type="SUPFAM" id="SSF51735">
    <property type="entry name" value="NAD(P)-binding Rossmann-fold domains"/>
    <property type="match status" value="1"/>
</dbReference>
<dbReference type="PANTHER" id="PTHR43574">
    <property type="entry name" value="EPIMERASE-RELATED"/>
    <property type="match status" value="1"/>
</dbReference>
<keyword evidence="2" id="KW-0520">NAD</keyword>
<name>A0AAW1RP30_9CHLO</name>
<evidence type="ECO:0000256" key="2">
    <source>
        <dbReference type="ARBA" id="ARBA00023027"/>
    </source>
</evidence>
<dbReference type="AlphaFoldDB" id="A0AAW1RP30"/>
<keyword evidence="4" id="KW-1185">Reference proteome</keyword>
<comment type="caution">
    <text evidence="3">The sequence shown here is derived from an EMBL/GenBank/DDBJ whole genome shotgun (WGS) entry which is preliminary data.</text>
</comment>
<proteinExistence type="inferred from homology"/>
<gene>
    <name evidence="3" type="ORF">WJX81_004120</name>
</gene>
<dbReference type="Proteomes" id="UP001445335">
    <property type="component" value="Unassembled WGS sequence"/>
</dbReference>
<organism evidence="3 4">
    <name type="scientific">Elliptochloris bilobata</name>
    <dbReference type="NCBI Taxonomy" id="381761"/>
    <lineage>
        <taxon>Eukaryota</taxon>
        <taxon>Viridiplantae</taxon>
        <taxon>Chlorophyta</taxon>
        <taxon>core chlorophytes</taxon>
        <taxon>Trebouxiophyceae</taxon>
        <taxon>Trebouxiophyceae incertae sedis</taxon>
        <taxon>Elliptochloris clade</taxon>
        <taxon>Elliptochloris</taxon>
    </lineage>
</organism>
<evidence type="ECO:0000313" key="3">
    <source>
        <dbReference type="EMBL" id="KAK9835348.1"/>
    </source>
</evidence>
<evidence type="ECO:0000256" key="1">
    <source>
        <dbReference type="ARBA" id="ARBA00007637"/>
    </source>
</evidence>
<reference evidence="3 4" key="1">
    <citation type="journal article" date="2024" name="Nat. Commun.">
        <title>Phylogenomics reveals the evolutionary origins of lichenization in chlorophyte algae.</title>
        <authorList>
            <person name="Puginier C."/>
            <person name="Libourel C."/>
            <person name="Otte J."/>
            <person name="Skaloud P."/>
            <person name="Haon M."/>
            <person name="Grisel S."/>
            <person name="Petersen M."/>
            <person name="Berrin J.G."/>
            <person name="Delaux P.M."/>
            <person name="Dal Grande F."/>
            <person name="Keller J."/>
        </authorList>
    </citation>
    <scope>NUCLEOTIDE SEQUENCE [LARGE SCALE GENOMIC DNA]</scope>
    <source>
        <strain evidence="3 4">SAG 245.80</strain>
    </source>
</reference>
<protein>
    <submittedName>
        <fullName evidence="3">Uncharacterized protein</fullName>
    </submittedName>
</protein>
<accession>A0AAW1RP30</accession>
<evidence type="ECO:0000313" key="4">
    <source>
        <dbReference type="Proteomes" id="UP001445335"/>
    </source>
</evidence>
<sequence length="291" mass="30773">MASQQAGDAPLTSEDLLIVGPGVLGSYLGKVWRDHHPTAAVVGQTNTTASHERLKALGITPRVKADADGRRFPYVAFSAPPSGSEDYVAETRAALQLWDATGAFVFTGSAGVYAEDSGGPCAEDGAVAAVGHSERTDRLLAAEGAVLGAGGCVVRLAGLYHARRGAHTFFLRAGKVERWGGYTVNLLHYEDAALLTAAVLRCRDADGQHFRGRVFLGCDDSPVTFREMMDAAEASGAYEGAAEFTGELGASRGKRLDNTATRAAIKWAPRYPSFADFAASGARDFYTSQEH</sequence>
<dbReference type="Gene3D" id="3.40.50.720">
    <property type="entry name" value="NAD(P)-binding Rossmann-like Domain"/>
    <property type="match status" value="1"/>
</dbReference>
<dbReference type="EMBL" id="JALJOU010000028">
    <property type="protein sequence ID" value="KAK9835348.1"/>
    <property type="molecule type" value="Genomic_DNA"/>
</dbReference>